<dbReference type="EMBL" id="GL890825">
    <property type="protein sequence ID" value="EGJ34959.1"/>
    <property type="molecule type" value="Genomic_DNA"/>
</dbReference>
<proteinExistence type="predicted"/>
<gene>
    <name evidence="2" type="ORF">LYNGBM3L_10810</name>
</gene>
<name>F4XK00_9CYAN</name>
<accession>F4XK00</accession>
<evidence type="ECO:0000313" key="2">
    <source>
        <dbReference type="EMBL" id="EGJ34959.1"/>
    </source>
</evidence>
<dbReference type="HOGENOM" id="CLU_2330641_0_0_3"/>
<evidence type="ECO:0000256" key="1">
    <source>
        <dbReference type="SAM" id="MobiDB-lite"/>
    </source>
</evidence>
<organism evidence="2 3">
    <name type="scientific">Moorena producens 3L</name>
    <dbReference type="NCBI Taxonomy" id="489825"/>
    <lineage>
        <taxon>Bacteria</taxon>
        <taxon>Bacillati</taxon>
        <taxon>Cyanobacteriota</taxon>
        <taxon>Cyanophyceae</taxon>
        <taxon>Coleofasciculales</taxon>
        <taxon>Coleofasciculaceae</taxon>
        <taxon>Moorena</taxon>
    </lineage>
</organism>
<feature type="region of interest" description="Disordered" evidence="1">
    <location>
        <begin position="1"/>
        <end position="28"/>
    </location>
</feature>
<dbReference type="Proteomes" id="UP000003959">
    <property type="component" value="Unassembled WGS sequence"/>
</dbReference>
<sequence length="98" mass="10675">MGNGEWGMANRNPPLTPTRRGRAGDGSVIGGNSGRFSDIFSEIYSQCQYVLALLGKKPTQVREGGEGGKSREMVRWSDGQMGEIFIKGNYADMILLGF</sequence>
<evidence type="ECO:0000313" key="3">
    <source>
        <dbReference type="Proteomes" id="UP000003959"/>
    </source>
</evidence>
<protein>
    <submittedName>
        <fullName evidence="2">Uncharacterized protein</fullName>
    </submittedName>
</protein>
<reference evidence="3" key="1">
    <citation type="journal article" date="2011" name="Proc. Natl. Acad. Sci. U.S.A.">
        <title>Genomic insights into the physiology and ecology of the marine filamentous cyanobacterium Lyngbya majuscula.</title>
        <authorList>
            <person name="Jones A.C."/>
            <person name="Monroe E.A."/>
            <person name="Podell S."/>
            <person name="Hess W.R."/>
            <person name="Klages S."/>
            <person name="Esquenazi E."/>
            <person name="Niessen S."/>
            <person name="Hoover H."/>
            <person name="Rothmann M."/>
            <person name="Lasken R.S."/>
            <person name="Yates J.R.III."/>
            <person name="Reinhardt R."/>
            <person name="Kube M."/>
            <person name="Burkart M.D."/>
            <person name="Allen E.E."/>
            <person name="Dorrestein P.C."/>
            <person name="Gerwick W.H."/>
            <person name="Gerwick L."/>
        </authorList>
    </citation>
    <scope>NUCLEOTIDE SEQUENCE [LARGE SCALE GENOMIC DNA]</scope>
    <source>
        <strain evidence="3">3L</strain>
    </source>
</reference>
<dbReference type="AlphaFoldDB" id="F4XK00"/>
<keyword evidence="3" id="KW-1185">Reference proteome</keyword>